<sequence>MDEAVVVFSRKGLFQTRITAREVRSREHARKLWPLVAPGAIHQMVTWVSPSFENDKLRRRSHFRQLPAEKTYDIKTQFEEEETSRQHAVHESPEHRRAKELIAAELARRLAAGLAMPWAFKDAEASDYPLEGNLLLGADQVVTEHTLNTPFGSRFRLDIAVLGPPIQTEPMVLGGVEIELGHAFDGRKALIGKSLGFALISIDITEMTVDDINAQWAEQALTATTRSHEQGRRQTYIYLHDLLYPLYAQLPTFLDREQRHQYLMFADDATLRKLMNWMKLLAKTLDYPSGSVAVAIVNGKSEQSRKMLEHAGQVVGPDWEQFNNHQCLRLTVPRPKSPADLQAHRFHMTMARLLLSHADALVGYKYRNGVDNDHPEDDVWVAHRWIADQKIHTQHRVLPKRLAEPINRLMKVVSDLQRSHDSGGTSIAEIG</sequence>
<name>A0ABZ1CFI4_9PROT</name>
<gene>
    <name evidence="1" type="ORF">VA613_08900</name>
</gene>
<dbReference type="EMBL" id="CP141769">
    <property type="protein sequence ID" value="WRS38132.1"/>
    <property type="molecule type" value="Genomic_DNA"/>
</dbReference>
<dbReference type="Proteomes" id="UP001334732">
    <property type="component" value="Chromosome"/>
</dbReference>
<evidence type="ECO:0000313" key="1">
    <source>
        <dbReference type="EMBL" id="WRS38132.1"/>
    </source>
</evidence>
<dbReference type="RefSeq" id="WP_296653356.1">
    <property type="nucleotide sequence ID" value="NZ_CP141769.1"/>
</dbReference>
<reference evidence="1 2" key="1">
    <citation type="submission" date="2023-12" db="EMBL/GenBank/DDBJ databases">
        <title>Thiobacillus sedimentum sp. nov., a chemolithoautotrophic sulfur-oxidizing bacterium isolated from freshwater sediment.</title>
        <authorList>
            <person name="Luo J."/>
            <person name="Dai C."/>
        </authorList>
    </citation>
    <scope>NUCLEOTIDE SEQUENCE [LARGE SCALE GENOMIC DNA]</scope>
    <source>
        <strain evidence="1 2">SCUT-2</strain>
    </source>
</reference>
<evidence type="ECO:0000313" key="2">
    <source>
        <dbReference type="Proteomes" id="UP001334732"/>
    </source>
</evidence>
<keyword evidence="2" id="KW-1185">Reference proteome</keyword>
<accession>A0ABZ1CFI4</accession>
<organism evidence="1 2">
    <name type="scientific">Thiobacillus sedimenti</name>
    <dbReference type="NCBI Taxonomy" id="3110231"/>
    <lineage>
        <taxon>Bacteria</taxon>
        <taxon>Pseudomonadati</taxon>
        <taxon>Pseudomonadota</taxon>
        <taxon>Betaproteobacteria</taxon>
        <taxon>Nitrosomonadales</taxon>
        <taxon>Thiobacillaceae</taxon>
        <taxon>Thiobacillus</taxon>
    </lineage>
</organism>
<proteinExistence type="predicted"/>
<protein>
    <submittedName>
        <fullName evidence="1">Uncharacterized protein</fullName>
    </submittedName>
</protein>